<dbReference type="GO" id="GO:0006950">
    <property type="term" value="P:response to stress"/>
    <property type="evidence" value="ECO:0007669"/>
    <property type="project" value="TreeGrafter"/>
</dbReference>
<dbReference type="Gene3D" id="1.10.10.10">
    <property type="entry name" value="Winged helix-like DNA-binding domain superfamily/Winged helix DNA-binding domain"/>
    <property type="match status" value="1"/>
</dbReference>
<comment type="caution">
    <text evidence="2">The sequence shown here is derived from an EMBL/GenBank/DDBJ whole genome shotgun (WGS) entry which is preliminary data.</text>
</comment>
<dbReference type="InterPro" id="IPR000835">
    <property type="entry name" value="HTH_MarR-typ"/>
</dbReference>
<dbReference type="AlphaFoldDB" id="A0A934ILY4"/>
<reference evidence="2" key="1">
    <citation type="submission" date="2020-12" db="EMBL/GenBank/DDBJ databases">
        <title>Bacterial taxonomy.</title>
        <authorList>
            <person name="Pan X."/>
        </authorList>
    </citation>
    <scope>NUCLEOTIDE SEQUENCE</scope>
    <source>
        <strain evidence="2">B2012</strain>
    </source>
</reference>
<dbReference type="EMBL" id="JAEKJA010000015">
    <property type="protein sequence ID" value="MBJ3777361.1"/>
    <property type="molecule type" value="Genomic_DNA"/>
</dbReference>
<dbReference type="PROSITE" id="PS50995">
    <property type="entry name" value="HTH_MARR_2"/>
    <property type="match status" value="1"/>
</dbReference>
<evidence type="ECO:0000259" key="1">
    <source>
        <dbReference type="PROSITE" id="PS50995"/>
    </source>
</evidence>
<proteinExistence type="predicted"/>
<accession>A0A934ILY4</accession>
<name>A0A934ILY4_9HYPH</name>
<dbReference type="GO" id="GO:0003700">
    <property type="term" value="F:DNA-binding transcription factor activity"/>
    <property type="evidence" value="ECO:0007669"/>
    <property type="project" value="InterPro"/>
</dbReference>
<dbReference type="SMART" id="SM00347">
    <property type="entry name" value="HTH_MARR"/>
    <property type="match status" value="1"/>
</dbReference>
<dbReference type="InterPro" id="IPR036388">
    <property type="entry name" value="WH-like_DNA-bd_sf"/>
</dbReference>
<gene>
    <name evidence="2" type="ORF">JCR33_16755</name>
</gene>
<dbReference type="InterPro" id="IPR036390">
    <property type="entry name" value="WH_DNA-bd_sf"/>
</dbReference>
<dbReference type="PANTHER" id="PTHR33164:SF43">
    <property type="entry name" value="HTH-TYPE TRANSCRIPTIONAL REPRESSOR YETL"/>
    <property type="match status" value="1"/>
</dbReference>
<keyword evidence="3" id="KW-1185">Reference proteome</keyword>
<dbReference type="Proteomes" id="UP000609531">
    <property type="component" value="Unassembled WGS sequence"/>
</dbReference>
<sequence length="142" mass="15732">MTKDMTPLLGYRLKLAQHALHRRMEEALRPLGLSPAQYAVLAELNARPDQTNADLAERAFITPQSMQGVLTKLEGSGLVERRQDARHGRRQLARLTGEGRLKAEAANAAVMRVEDLLEAAVHPACVQDAVDLMNRLHNAMCE</sequence>
<dbReference type="InterPro" id="IPR039422">
    <property type="entry name" value="MarR/SlyA-like"/>
</dbReference>
<evidence type="ECO:0000313" key="3">
    <source>
        <dbReference type="Proteomes" id="UP000609531"/>
    </source>
</evidence>
<dbReference type="PANTHER" id="PTHR33164">
    <property type="entry name" value="TRANSCRIPTIONAL REGULATOR, MARR FAMILY"/>
    <property type="match status" value="1"/>
</dbReference>
<dbReference type="Pfam" id="PF12802">
    <property type="entry name" value="MarR_2"/>
    <property type="match status" value="1"/>
</dbReference>
<protein>
    <submittedName>
        <fullName evidence="2">MarR family transcriptional regulator</fullName>
    </submittedName>
</protein>
<evidence type="ECO:0000313" key="2">
    <source>
        <dbReference type="EMBL" id="MBJ3777361.1"/>
    </source>
</evidence>
<dbReference type="SUPFAM" id="SSF46785">
    <property type="entry name" value="Winged helix' DNA-binding domain"/>
    <property type="match status" value="1"/>
</dbReference>
<organism evidence="2 3">
    <name type="scientific">Acuticoccus mangrovi</name>
    <dbReference type="NCBI Taxonomy" id="2796142"/>
    <lineage>
        <taxon>Bacteria</taxon>
        <taxon>Pseudomonadati</taxon>
        <taxon>Pseudomonadota</taxon>
        <taxon>Alphaproteobacteria</taxon>
        <taxon>Hyphomicrobiales</taxon>
        <taxon>Amorphaceae</taxon>
        <taxon>Acuticoccus</taxon>
    </lineage>
</organism>
<dbReference type="RefSeq" id="WP_198883269.1">
    <property type="nucleotide sequence ID" value="NZ_JAEKJA010000015.1"/>
</dbReference>
<feature type="domain" description="HTH marR-type" evidence="1">
    <location>
        <begin position="6"/>
        <end position="138"/>
    </location>
</feature>